<dbReference type="AlphaFoldDB" id="A0A7G5DM43"/>
<evidence type="ECO:0000259" key="4">
    <source>
        <dbReference type="PROSITE" id="PS50943"/>
    </source>
</evidence>
<evidence type="ECO:0000313" key="5">
    <source>
        <dbReference type="EMBL" id="QMV62818.1"/>
    </source>
</evidence>
<dbReference type="Pfam" id="PF07022">
    <property type="entry name" value="Phage_CI_repr"/>
    <property type="match status" value="1"/>
</dbReference>
<dbReference type="PANTHER" id="PTHR40661:SF3">
    <property type="entry name" value="FELS-1 PROPHAGE TRANSCRIPTIONAL REGULATOR"/>
    <property type="match status" value="1"/>
</dbReference>
<dbReference type="GO" id="GO:0045892">
    <property type="term" value="P:negative regulation of DNA-templated transcription"/>
    <property type="evidence" value="ECO:0007669"/>
    <property type="project" value="InterPro"/>
</dbReference>
<dbReference type="InterPro" id="IPR036286">
    <property type="entry name" value="LexA/Signal_pep-like_sf"/>
</dbReference>
<reference evidence="5 6" key="1">
    <citation type="journal article" date="2020" name="G3 (Bethesda)">
        <title>CeMbio - The Caenorhabditis elegans Microbiome Resource.</title>
        <authorList>
            <person name="Dirksen P."/>
            <person name="Assie A."/>
            <person name="Zimmermann J."/>
            <person name="Zhang F."/>
            <person name="Tietje A.M."/>
            <person name="Marsh S.A."/>
            <person name="Felix M.A."/>
            <person name="Shapira M."/>
            <person name="Kaleta C."/>
            <person name="Schulenburg H."/>
            <person name="Samuel B."/>
        </authorList>
    </citation>
    <scope>NUCLEOTIDE SEQUENCE [LARGE SCALE GENOMIC DNA]</scope>
    <source>
        <strain evidence="5 6">MSPm1</strain>
    </source>
</reference>
<evidence type="ECO:0000256" key="3">
    <source>
        <dbReference type="ARBA" id="ARBA00023163"/>
    </source>
</evidence>
<organism evidence="5 6">
    <name type="scientific">Pseudomonas berkeleyensis</name>
    <dbReference type="NCBI Taxonomy" id="2726956"/>
    <lineage>
        <taxon>Bacteria</taxon>
        <taxon>Pseudomonadati</taxon>
        <taxon>Pseudomonadota</taxon>
        <taxon>Gammaproteobacteria</taxon>
        <taxon>Pseudomonadales</taxon>
        <taxon>Pseudomonadaceae</taxon>
        <taxon>Pseudomonas</taxon>
    </lineage>
</organism>
<protein>
    <submittedName>
        <fullName evidence="5">Helix-turn-helix transcriptional regulator</fullName>
    </submittedName>
</protein>
<dbReference type="Proteomes" id="UP000515276">
    <property type="component" value="Chromosome"/>
</dbReference>
<dbReference type="SUPFAM" id="SSF51306">
    <property type="entry name" value="LexA/Signal peptidase"/>
    <property type="match status" value="1"/>
</dbReference>
<keyword evidence="6" id="KW-1185">Reference proteome</keyword>
<dbReference type="GO" id="GO:0003677">
    <property type="term" value="F:DNA binding"/>
    <property type="evidence" value="ECO:0007669"/>
    <property type="project" value="UniProtKB-KW"/>
</dbReference>
<gene>
    <name evidence="5" type="ORF">HS968_22815</name>
</gene>
<accession>A0A7G5DM43</accession>
<dbReference type="EMBL" id="CP059139">
    <property type="protein sequence ID" value="QMV62818.1"/>
    <property type="molecule type" value="Genomic_DNA"/>
</dbReference>
<dbReference type="InterPro" id="IPR039418">
    <property type="entry name" value="LexA-like"/>
</dbReference>
<evidence type="ECO:0000256" key="2">
    <source>
        <dbReference type="ARBA" id="ARBA00023125"/>
    </source>
</evidence>
<dbReference type="CDD" id="cd06529">
    <property type="entry name" value="S24_LexA-like"/>
    <property type="match status" value="1"/>
</dbReference>
<keyword evidence="3" id="KW-0804">Transcription</keyword>
<feature type="domain" description="HTH cro/C1-type" evidence="4">
    <location>
        <begin position="36"/>
        <end position="80"/>
    </location>
</feature>
<dbReference type="InterPro" id="IPR001387">
    <property type="entry name" value="Cro/C1-type_HTH"/>
</dbReference>
<dbReference type="Gene3D" id="1.10.260.40">
    <property type="entry name" value="lambda repressor-like DNA-binding domains"/>
    <property type="match status" value="1"/>
</dbReference>
<name>A0A7G5DM43_9PSED</name>
<dbReference type="Pfam" id="PF00717">
    <property type="entry name" value="Peptidase_S24"/>
    <property type="match status" value="1"/>
</dbReference>
<dbReference type="CDD" id="cd00093">
    <property type="entry name" value="HTH_XRE"/>
    <property type="match status" value="1"/>
</dbReference>
<dbReference type="PANTHER" id="PTHR40661">
    <property type="match status" value="1"/>
</dbReference>
<keyword evidence="2" id="KW-0238">DNA-binding</keyword>
<evidence type="ECO:0000256" key="1">
    <source>
        <dbReference type="ARBA" id="ARBA00023015"/>
    </source>
</evidence>
<dbReference type="InterPro" id="IPR010982">
    <property type="entry name" value="Lambda_DNA-bd_dom_sf"/>
</dbReference>
<dbReference type="PROSITE" id="PS50943">
    <property type="entry name" value="HTH_CROC1"/>
    <property type="match status" value="1"/>
</dbReference>
<dbReference type="InterPro" id="IPR015927">
    <property type="entry name" value="Peptidase_S24_S26A/B/C"/>
</dbReference>
<proteinExistence type="predicted"/>
<keyword evidence="1" id="KW-0805">Transcription regulation</keyword>
<dbReference type="RefSeq" id="WP_182368790.1">
    <property type="nucleotide sequence ID" value="NZ_CP059139.1"/>
</dbReference>
<dbReference type="SUPFAM" id="SSF47413">
    <property type="entry name" value="lambda repressor-like DNA-binding domains"/>
    <property type="match status" value="1"/>
</dbReference>
<sequence length="242" mass="26912">MSYEESEPNKEDANSVPFPRAGIGTRIEAIADLFDSRKQAASTAGVAVSTLQRWLAEEGMPAFDSLARLAMAKGASLDWIATGEGDMYGRYETRPAEPAEPEEDKYAYIPLYDARCSSGHGSWNERARVLTHLAFTRYSLRKKGLNPATLSCLRNDGDSMLGLLDDDDTVMIDESRNTLEAEGVYVLMLDDHLYAKRLQRQFDGAIQIISENKAYQPMTVPKERLGELQIIGRAVWAGGWLI</sequence>
<evidence type="ECO:0000313" key="6">
    <source>
        <dbReference type="Proteomes" id="UP000515276"/>
    </source>
</evidence>
<dbReference type="InterPro" id="IPR010744">
    <property type="entry name" value="Phage_CI_N"/>
</dbReference>
<dbReference type="Gene3D" id="2.10.109.10">
    <property type="entry name" value="Umud Fragment, subunit A"/>
    <property type="match status" value="1"/>
</dbReference>